<keyword evidence="2" id="KW-0808">Transferase</keyword>
<keyword evidence="5" id="KW-0378">Hydrolase</keyword>
<organism evidence="11">
    <name type="scientific">Mangifera indica latent virus</name>
    <dbReference type="NCBI Taxonomy" id="1814004"/>
    <lineage>
        <taxon>Viruses</taxon>
        <taxon>Riboviria</taxon>
        <taxon>Orthornavirae</taxon>
        <taxon>Kitrinoviricota</taxon>
        <taxon>Alsuviricetes</taxon>
        <taxon>Hepelivirales</taxon>
        <taxon>Benyviridae</taxon>
        <taxon>Benyvirus</taxon>
    </lineage>
</organism>
<evidence type="ECO:0000256" key="4">
    <source>
        <dbReference type="ARBA" id="ARBA00022741"/>
    </source>
</evidence>
<dbReference type="GO" id="GO:0003968">
    <property type="term" value="F:RNA-directed RNA polymerase activity"/>
    <property type="evidence" value="ECO:0007669"/>
    <property type="project" value="UniProtKB-KW"/>
</dbReference>
<keyword evidence="3" id="KW-0548">Nucleotidyltransferase</keyword>
<dbReference type="InterPro" id="IPR007094">
    <property type="entry name" value="RNA-dir_pol_PSvirus"/>
</dbReference>
<name>A0A142D7P7_9VIRU</name>
<dbReference type="SUPFAM" id="SSF56672">
    <property type="entry name" value="DNA/RNA polymerases"/>
    <property type="match status" value="1"/>
</dbReference>
<dbReference type="PROSITE" id="PS51657">
    <property type="entry name" value="PSRV_HELICASE"/>
    <property type="match status" value="1"/>
</dbReference>
<dbReference type="Pfam" id="PF00978">
    <property type="entry name" value="RdRP_2"/>
    <property type="match status" value="1"/>
</dbReference>
<dbReference type="InterPro" id="IPR002588">
    <property type="entry name" value="Alphavirus-like_MT_dom"/>
</dbReference>
<feature type="domain" description="(+)RNA virus helicase C-terminal" evidence="9">
    <location>
        <begin position="828"/>
        <end position="1136"/>
    </location>
</feature>
<dbReference type="GO" id="GO:0006396">
    <property type="term" value="P:RNA processing"/>
    <property type="evidence" value="ECO:0007669"/>
    <property type="project" value="InterPro"/>
</dbReference>
<dbReference type="EMBL" id="KU140662">
    <property type="protein sequence ID" value="AMQ23297.1"/>
    <property type="molecule type" value="Genomic_RNA"/>
</dbReference>
<evidence type="ECO:0000256" key="7">
    <source>
        <dbReference type="ARBA" id="ARBA00022953"/>
    </source>
</evidence>
<dbReference type="InterPro" id="IPR043502">
    <property type="entry name" value="DNA/RNA_pol_sf"/>
</dbReference>
<dbReference type="PROSITE" id="PS51743">
    <property type="entry name" value="ALPHAVIRUS_MT"/>
    <property type="match status" value="1"/>
</dbReference>
<evidence type="ECO:0000256" key="1">
    <source>
        <dbReference type="ARBA" id="ARBA00022484"/>
    </source>
</evidence>
<dbReference type="GO" id="GO:0039694">
    <property type="term" value="P:viral RNA genome replication"/>
    <property type="evidence" value="ECO:0007669"/>
    <property type="project" value="InterPro"/>
</dbReference>
<dbReference type="Gene3D" id="3.40.50.300">
    <property type="entry name" value="P-loop containing nucleotide triphosphate hydrolases"/>
    <property type="match status" value="2"/>
</dbReference>
<keyword evidence="4" id="KW-0547">Nucleotide-binding</keyword>
<dbReference type="InterPro" id="IPR001788">
    <property type="entry name" value="RNA-dep_RNA_pol_alsuvir"/>
</dbReference>
<proteinExistence type="predicted"/>
<dbReference type="GO" id="GO:0003723">
    <property type="term" value="F:RNA binding"/>
    <property type="evidence" value="ECO:0007669"/>
    <property type="project" value="InterPro"/>
</dbReference>
<feature type="domain" description="RdRp catalytic" evidence="8">
    <location>
        <begin position="1782"/>
        <end position="1893"/>
    </location>
</feature>
<dbReference type="GO" id="GO:0016787">
    <property type="term" value="F:hydrolase activity"/>
    <property type="evidence" value="ECO:0007669"/>
    <property type="project" value="UniProtKB-KW"/>
</dbReference>
<dbReference type="Pfam" id="PF01443">
    <property type="entry name" value="Viral_helicase1"/>
    <property type="match status" value="1"/>
</dbReference>
<dbReference type="GO" id="GO:0016556">
    <property type="term" value="P:mRNA modification"/>
    <property type="evidence" value="ECO:0007669"/>
    <property type="project" value="InterPro"/>
</dbReference>
<dbReference type="GO" id="GO:0006351">
    <property type="term" value="P:DNA-templated transcription"/>
    <property type="evidence" value="ECO:0007669"/>
    <property type="project" value="InterPro"/>
</dbReference>
<evidence type="ECO:0000256" key="6">
    <source>
        <dbReference type="ARBA" id="ARBA00022840"/>
    </source>
</evidence>
<evidence type="ECO:0000256" key="2">
    <source>
        <dbReference type="ARBA" id="ARBA00022679"/>
    </source>
</evidence>
<sequence>MDFGTVQGLDCYKAWGEVCRPDQATGLLPVWLAITQIPLGIPLRDITIVGQGFIHVLDSYTNSNVVLAKLVEMYYSGKENWIIGSGITAAQMINVAKSAEAAQIALSAAQKSFVDEMATSLVIKLSLNEAQQNIVRRELEFMPLFEPSKKAPQDHAVLAALREAMRWVYESMVNPTTTRKKTLVVGAAMREVKAYNANSAVHYYFANKDSKDINRIALAMLEEVLKTKYKNLKADERKVINSLKDKGLIAGKYNENTGMVQVLSGMELQQVLDTAKLLSKGKIKSAVSATVSLHEMVRLVAEENKIPGHFKFEVANAKVTGNPDDVYTQLLFEDVGYNFAEDDWLDIFDKTEACVGHGYMSLPLDLVYENYPANDMYRYWEFDARKTVVSYTAGKKRGVIDSTFHCDGPGTIRVNGINSEKLMGLPDRPGIYACMTNWNDNGYVHNKEAWSTLLRSPIIHSKKYNFSLEVNLHTRYGPLVGFSLHRVQSAKLTVRTLCLKPKDEYVLLLDLPYILKQVKDHGASGLKKPFRYLSVYRQEFDTVVSWGMSIAEKSLTMGAVSSFVKAHINGVSLINKELVSKWRLRPADQCRFVYCVYFYIKNLRLNLETDAEDLAGMIINWRQRFASFIKSIVDAVVKPFEFLWAWLYHESIVDQLVIEPSAVKYQWDVSKLTEVDLEFSKHMAVTNAFIDEESEMPEGWEADEWISTPDVVKQVVKSKQSGVEDRSTQMFTGKNLTESMEVLEQMPDKNKFEVFLQYGGHLKGDDDVYNAMKLLSTAVLREECEICMCTHGALGAQILDCGYKKDSTFTFHMSQQELDNFRNELLRSSTELGNKYANVIENAHKIVPKMEFSWTGRVEYIKGGPGTGKSYLIRTLADALRDLVVAPFIKLRSDYQNQPTALGEVSWNFQTPHKALEYAGKLFIYVDEFTAYEWRLLTCLLYRCGTETVYLVGDVQQTGILESQGEGISILSKLDMSAVSQHTLLVNFRNPVVDCRFLNSLYDVYMIPRSKCRSGIKFRKITDFAELAKDSNYRVIHFSTETGRCLLDSYNEDGKTTVRANQGSTYDHVLLPVTNFDENLVRIDELVLVALSRHRLSLTILHDDHPSPAVNEFLMKVQSWVKSDTDDALLNHYMHGTEKVVAGGGPGRLVSYFRRLVNQYGTKISPVCSEAGNLINPGKVVSVLIRTLEGRKNKCLITAICNAMQVDEAYVDSCCRKRRSAWYLSWLESEKKSDWLDCKEIALALDIKLVVNVSDNGNNFSLTTGQGKQVVINYTTSSDSGHFSCAMKPVPTYVCENVVEEEVNHGRCLLVIMAAFTVARHEAKRKMSESLQDVLKKRDAWIRREIALKRRKVVEDNFRNTKCKINLNKAAPFKVSTFDVEEDFVEKLTALFFERKPTKENIISTIKKVYGVTSDAVVSNKIRFEPELEFILNEELSDFKFNATKKTLMDSFLEKISFRSRSKPDSQSCVYELFDTVDRVCSDSFAKFMHISGGDDNVLPSQRFQDYALEFVPKMVATLPNNVELCGKLTVPQPKHVPDFDSFILTKSFDLDCGALEYYPKFFNEEASNKVGDKFVTGQLDLSIISPLNMRGHPEPKTVKYRSLMVGPALTYFGRNHWQTLQVQQERYLFRKVTKLPDFKGEKLAKQIGDMFVDDCLDPSIETTFRHNNICHIVERALLDMVSKNYEGQMDMEFTVNSRVYRFQLKDIEKPFKEPFVKPMKSGQGILAWSKEAHVKFMIAFRVINAIMLDSMKPNVVYDNTYSEDTFVEKINAAMQDVPSVAINGIIDATACDSGQSRFTQLIERRIYQRLGLSEFMLDWYFSFREHYIMQSKFVRASMVNVKTSGEPGTLLGNTILMGAMLNAMLRGQGPMAMAIKGDDGFKRQMNLKVNRDMVEAIKQQTILKFKLDLDVPVTFCGYALSDALYPNIVRKLIKISTHRFRDYAHFCEYQISLRDWVNKIPVGDKKIKKFLEVNAKLAGRSEVDMMRCFNQIVSFSRIGKDTFEEWFTEREVEINNVPHDTQTENDYISELPVNLDDDTSGVLKLLHRVKI</sequence>
<keyword evidence="7" id="KW-0693">Viral RNA replication</keyword>
<reference evidence="11" key="1">
    <citation type="journal article" date="2016" name="Virus Genes">
        <title>Identification of a novel potential benyvirus in mango.</title>
        <authorList>
            <person name="Sela N."/>
            <person name="Luria N."/>
            <person name="Yaari M."/>
            <person name="Prusky D."/>
            <person name="Dombrovsky A."/>
        </authorList>
    </citation>
    <scope>NUCLEOTIDE SEQUENCE</scope>
</reference>
<dbReference type="CDD" id="cd23257">
    <property type="entry name" value="Benyviridae_RdRp"/>
    <property type="match status" value="1"/>
</dbReference>
<evidence type="ECO:0000256" key="5">
    <source>
        <dbReference type="ARBA" id="ARBA00022801"/>
    </source>
</evidence>
<dbReference type="SUPFAM" id="SSF52540">
    <property type="entry name" value="P-loop containing nucleoside triphosphate hydrolases"/>
    <property type="match status" value="1"/>
</dbReference>
<protein>
    <submittedName>
        <fullName evidence="11">RNA-dependent RNA polymerase</fullName>
    </submittedName>
</protein>
<feature type="domain" description="Alphavirus-like MT" evidence="10">
    <location>
        <begin position="146"/>
        <end position="348"/>
    </location>
</feature>
<dbReference type="InterPro" id="IPR027351">
    <property type="entry name" value="(+)RNA_virus_helicase_core_dom"/>
</dbReference>
<evidence type="ECO:0000259" key="9">
    <source>
        <dbReference type="PROSITE" id="PS51657"/>
    </source>
</evidence>
<keyword evidence="6" id="KW-0067">ATP-binding</keyword>
<accession>A0A142D7P7</accession>
<dbReference type="GO" id="GO:0008174">
    <property type="term" value="F:mRNA methyltransferase activity"/>
    <property type="evidence" value="ECO:0007669"/>
    <property type="project" value="UniProtKB-UniRule"/>
</dbReference>
<dbReference type="PROSITE" id="PS50507">
    <property type="entry name" value="RDRP_SSRNA_POS"/>
    <property type="match status" value="1"/>
</dbReference>
<evidence type="ECO:0000259" key="8">
    <source>
        <dbReference type="PROSITE" id="PS50507"/>
    </source>
</evidence>
<dbReference type="InterPro" id="IPR008746">
    <property type="entry name" value="Peptidase_C36"/>
</dbReference>
<keyword evidence="1 11" id="KW-0696">RNA-directed RNA polymerase</keyword>
<evidence type="ECO:0000256" key="3">
    <source>
        <dbReference type="ARBA" id="ARBA00022695"/>
    </source>
</evidence>
<evidence type="ECO:0000313" key="11">
    <source>
        <dbReference type="EMBL" id="AMQ23297.1"/>
    </source>
</evidence>
<evidence type="ECO:0000259" key="10">
    <source>
        <dbReference type="PROSITE" id="PS51743"/>
    </source>
</evidence>
<dbReference type="Pfam" id="PF05415">
    <property type="entry name" value="Peptidase_C36"/>
    <property type="match status" value="1"/>
</dbReference>
<dbReference type="GO" id="GO:0005524">
    <property type="term" value="F:ATP binding"/>
    <property type="evidence" value="ECO:0007669"/>
    <property type="project" value="UniProtKB-KW"/>
</dbReference>
<dbReference type="InterPro" id="IPR027417">
    <property type="entry name" value="P-loop_NTPase"/>
</dbReference>